<accession>A0A1W6KFL5</accession>
<evidence type="ECO:0000313" key="2">
    <source>
        <dbReference type="Proteomes" id="UP000193100"/>
    </source>
</evidence>
<gene>
    <name evidence="1" type="ORF">MARSALSMR5_04099</name>
</gene>
<reference evidence="1 2" key="1">
    <citation type="submission" date="2017-04" db="EMBL/GenBank/DDBJ databases">
        <title>Genome Sequence of Marinobacter salarius strain SMR5 Isolated from a culture of the Diatom Skeletonema marinoi.</title>
        <authorList>
            <person name="Topel M."/>
            <person name="Pinder M.I.M."/>
            <person name="Johansson O.N."/>
            <person name="Kourtchenko O."/>
            <person name="Godhe A."/>
            <person name="Clarke A.K."/>
        </authorList>
    </citation>
    <scope>NUCLEOTIDE SEQUENCE [LARGE SCALE GENOMIC DNA]</scope>
    <source>
        <strain evidence="1 2">SMR5</strain>
        <plasmid evidence="2">Plasmid psmr5</plasmid>
    </source>
</reference>
<name>A0A1W6KFL5_9GAMM</name>
<sequence>MRAIEPTEAYVAVDKDGFVDGACFTQSEDSDRWVSEMKKAGCSVQIRGRAEAKRILFTHIGKQMAVLEAWVEEDPDGVLQWTSEPPL</sequence>
<organism evidence="1 2">
    <name type="scientific">Marinobacter salarius</name>
    <dbReference type="NCBI Taxonomy" id="1420917"/>
    <lineage>
        <taxon>Bacteria</taxon>
        <taxon>Pseudomonadati</taxon>
        <taxon>Pseudomonadota</taxon>
        <taxon>Gammaproteobacteria</taxon>
        <taxon>Pseudomonadales</taxon>
        <taxon>Marinobacteraceae</taxon>
        <taxon>Marinobacter</taxon>
    </lineage>
</organism>
<dbReference type="Proteomes" id="UP000193100">
    <property type="component" value="Plasmid pSMR5"/>
</dbReference>
<protein>
    <submittedName>
        <fullName evidence="1">Uncharacterized protein</fullName>
    </submittedName>
</protein>
<keyword evidence="1" id="KW-0614">Plasmid</keyword>
<dbReference type="AlphaFoldDB" id="A0A1W6KFL5"/>
<evidence type="ECO:0000313" key="1">
    <source>
        <dbReference type="EMBL" id="ARM86119.1"/>
    </source>
</evidence>
<geneLocation type="plasmid" evidence="2">
    <name>psmr5</name>
</geneLocation>
<dbReference type="EMBL" id="CP020932">
    <property type="protein sequence ID" value="ARM86119.1"/>
    <property type="molecule type" value="Genomic_DNA"/>
</dbReference>
<proteinExistence type="predicted"/>